<dbReference type="EMBL" id="CP035232">
    <property type="protein sequence ID" value="QAT65257.1"/>
    <property type="molecule type" value="Genomic_DNA"/>
</dbReference>
<dbReference type="RefSeq" id="WP_065894431.1">
    <property type="nucleotide sequence ID" value="NZ_CP035232.1"/>
</dbReference>
<dbReference type="GeneID" id="82853053"/>
<dbReference type="Proteomes" id="UP000288675">
    <property type="component" value="Chromosome"/>
</dbReference>
<reference evidence="1 2" key="1">
    <citation type="submission" date="2019-01" db="EMBL/GenBank/DDBJ databases">
        <title>Genome sequence of Bacillus glycinifermentans SRCM103574.</title>
        <authorList>
            <person name="Kong H.-J."/>
            <person name="Jeong S.-Y."/>
            <person name="Jeong D.-Y."/>
        </authorList>
    </citation>
    <scope>NUCLEOTIDE SEQUENCE [LARGE SCALE GENOMIC DNA]</scope>
    <source>
        <strain evidence="1 2">SRCM103574</strain>
    </source>
</reference>
<gene>
    <name evidence="1" type="ORF">EQZ20_10195</name>
</gene>
<evidence type="ECO:0000313" key="2">
    <source>
        <dbReference type="Proteomes" id="UP000288675"/>
    </source>
</evidence>
<organism evidence="1 2">
    <name type="scientific">Bacillus glycinifermentans</name>
    <dbReference type="NCBI Taxonomy" id="1664069"/>
    <lineage>
        <taxon>Bacteria</taxon>
        <taxon>Bacillati</taxon>
        <taxon>Bacillota</taxon>
        <taxon>Bacilli</taxon>
        <taxon>Bacillales</taxon>
        <taxon>Bacillaceae</taxon>
        <taxon>Bacillus</taxon>
    </lineage>
</organism>
<accession>A0AAJ3YXR8</accession>
<dbReference type="AlphaFoldDB" id="A0AAJ3YXR8"/>
<proteinExistence type="predicted"/>
<protein>
    <submittedName>
        <fullName evidence="1">Uncharacterized protein</fullName>
    </submittedName>
</protein>
<evidence type="ECO:0000313" key="1">
    <source>
        <dbReference type="EMBL" id="QAT65257.1"/>
    </source>
</evidence>
<name>A0AAJ3YXR8_9BACI</name>
<sequence>MKEKSGIINTFQTKDIIQKSLLEGSKSFQDIRNGLRTSNNLIKDSFEKAIVELMEKLKVFVDYEKIEKVISHNSLNGWTLTGDISAEFYFNEDNLLLSSLDLDALFKSYYENDGYRELENLKKYLLKDEFSKWNHLLTISFDLYHTEKYRISIPALIAIVEGEMSELMNSHKFGKYLFNDFEKQIDEKDKFLAFASYSMYIFLKDVLFKKHKFEAERKEIINRNWVLHGRDEPKQWTKIDLLRLWNTIASIRFLKEMKSNH</sequence>
<dbReference type="KEGG" id="bgy:BGLY_1989"/>